<name>A0A2P8HTB5_CHINA</name>
<dbReference type="EMBL" id="PYAW01000001">
    <property type="protein sequence ID" value="PSL49470.1"/>
    <property type="molecule type" value="Genomic_DNA"/>
</dbReference>
<dbReference type="Proteomes" id="UP000240971">
    <property type="component" value="Unassembled WGS sequence"/>
</dbReference>
<evidence type="ECO:0000313" key="1">
    <source>
        <dbReference type="EMBL" id="PSL49470.1"/>
    </source>
</evidence>
<evidence type="ECO:0000313" key="2">
    <source>
        <dbReference type="Proteomes" id="UP000240971"/>
    </source>
</evidence>
<sequence>MSTEKKDLGLTPLKENELGQIEGGFAEVDGVETASVDDTNFLCGINISKCGKTTTVPTTPAPTA</sequence>
<protein>
    <submittedName>
        <fullName evidence="1">Uncharacterized protein</fullName>
    </submittedName>
</protein>
<keyword evidence="2" id="KW-1185">Reference proteome</keyword>
<dbReference type="RefSeq" id="WP_106526701.1">
    <property type="nucleotide sequence ID" value="NZ_PYAW01000001.1"/>
</dbReference>
<gene>
    <name evidence="1" type="ORF">CLV51_101803</name>
</gene>
<comment type="caution">
    <text evidence="1">The sequence shown here is derived from an EMBL/GenBank/DDBJ whole genome shotgun (WGS) entry which is preliminary data.</text>
</comment>
<organism evidence="1 2">
    <name type="scientific">Chitinophaga niastensis</name>
    <dbReference type="NCBI Taxonomy" id="536980"/>
    <lineage>
        <taxon>Bacteria</taxon>
        <taxon>Pseudomonadati</taxon>
        <taxon>Bacteroidota</taxon>
        <taxon>Chitinophagia</taxon>
        <taxon>Chitinophagales</taxon>
        <taxon>Chitinophagaceae</taxon>
        <taxon>Chitinophaga</taxon>
    </lineage>
</organism>
<reference evidence="1 2" key="1">
    <citation type="submission" date="2018-03" db="EMBL/GenBank/DDBJ databases">
        <title>Genomic Encyclopedia of Archaeal and Bacterial Type Strains, Phase II (KMG-II): from individual species to whole genera.</title>
        <authorList>
            <person name="Goeker M."/>
        </authorList>
    </citation>
    <scope>NUCLEOTIDE SEQUENCE [LARGE SCALE GENOMIC DNA]</scope>
    <source>
        <strain evidence="1 2">DSM 24859</strain>
    </source>
</reference>
<proteinExistence type="predicted"/>
<dbReference type="AlphaFoldDB" id="A0A2P8HTB5"/>
<accession>A0A2P8HTB5</accession>